<organism evidence="5 6">
    <name type="scientific">Mycobacterium aquaticum</name>
    <dbReference type="NCBI Taxonomy" id="1927124"/>
    <lineage>
        <taxon>Bacteria</taxon>
        <taxon>Bacillati</taxon>
        <taxon>Actinomycetota</taxon>
        <taxon>Actinomycetes</taxon>
        <taxon>Mycobacteriales</taxon>
        <taxon>Mycobacteriaceae</taxon>
        <taxon>Mycobacterium</taxon>
    </lineage>
</organism>
<evidence type="ECO:0000313" key="6">
    <source>
        <dbReference type="Proteomes" id="UP000192448"/>
    </source>
</evidence>
<keyword evidence="2" id="KW-0238">DNA-binding</keyword>
<keyword evidence="1" id="KW-0805">Transcription regulation</keyword>
<comment type="caution">
    <text evidence="5">The sequence shown here is derived from an EMBL/GenBank/DDBJ whole genome shotgun (WGS) entry which is preliminary data.</text>
</comment>
<evidence type="ECO:0000256" key="2">
    <source>
        <dbReference type="ARBA" id="ARBA00023125"/>
    </source>
</evidence>
<dbReference type="SUPFAM" id="SSF48008">
    <property type="entry name" value="GntR ligand-binding domain-like"/>
    <property type="match status" value="1"/>
</dbReference>
<dbReference type="Pfam" id="PF00392">
    <property type="entry name" value="GntR"/>
    <property type="match status" value="1"/>
</dbReference>
<accession>A0A1X0AVG5</accession>
<dbReference type="SUPFAM" id="SSF46785">
    <property type="entry name" value="Winged helix' DNA-binding domain"/>
    <property type="match status" value="1"/>
</dbReference>
<protein>
    <recommendedName>
        <fullName evidence="4">HTH gntR-type domain-containing protein</fullName>
    </recommendedName>
</protein>
<keyword evidence="3" id="KW-0804">Transcription</keyword>
<dbReference type="Proteomes" id="UP000192448">
    <property type="component" value="Unassembled WGS sequence"/>
</dbReference>
<sequence>MATPDRRTARDANTASAFQVESVNRISDRVADQIRNYIVDQGLAEGERLPSERQLAELVGSSRLTVSQALRSLALQGLVTIRPGAGAFVLRNPASMVDTSINLMLQLEPDSLSEAAHMRFLLELTAGRQAIAHGIEDPEPLEQALEGLSEARASASAWIAADTVFHLEVVRLAGNRFLTSVFSSMHTALVEKAYESWVSAKRPPRWLTGTAFEEQIALHEPIAHALIKGRRAEFDRAEITHQRALLDHLGLESTDWDRGI</sequence>
<dbReference type="RefSeq" id="WP_083165512.1">
    <property type="nucleotide sequence ID" value="NZ_MVHF01000018.1"/>
</dbReference>
<dbReference type="InterPro" id="IPR011711">
    <property type="entry name" value="GntR_C"/>
</dbReference>
<proteinExistence type="predicted"/>
<keyword evidence="6" id="KW-1185">Reference proteome</keyword>
<dbReference type="GO" id="GO:0003700">
    <property type="term" value="F:DNA-binding transcription factor activity"/>
    <property type="evidence" value="ECO:0007669"/>
    <property type="project" value="InterPro"/>
</dbReference>
<evidence type="ECO:0000256" key="1">
    <source>
        <dbReference type="ARBA" id="ARBA00023015"/>
    </source>
</evidence>
<dbReference type="SMART" id="SM00345">
    <property type="entry name" value="HTH_GNTR"/>
    <property type="match status" value="1"/>
</dbReference>
<evidence type="ECO:0000259" key="4">
    <source>
        <dbReference type="PROSITE" id="PS50949"/>
    </source>
</evidence>
<dbReference type="InterPro" id="IPR008920">
    <property type="entry name" value="TF_FadR/GntR_C"/>
</dbReference>
<name>A0A1X0AVG5_9MYCO</name>
<dbReference type="GO" id="GO:0003677">
    <property type="term" value="F:DNA binding"/>
    <property type="evidence" value="ECO:0007669"/>
    <property type="project" value="UniProtKB-KW"/>
</dbReference>
<evidence type="ECO:0000313" key="5">
    <source>
        <dbReference type="EMBL" id="ORA33989.1"/>
    </source>
</evidence>
<dbReference type="InterPro" id="IPR036388">
    <property type="entry name" value="WH-like_DNA-bd_sf"/>
</dbReference>
<dbReference type="PANTHER" id="PTHR43537">
    <property type="entry name" value="TRANSCRIPTIONAL REGULATOR, GNTR FAMILY"/>
    <property type="match status" value="1"/>
</dbReference>
<evidence type="ECO:0000256" key="3">
    <source>
        <dbReference type="ARBA" id="ARBA00023163"/>
    </source>
</evidence>
<dbReference type="OrthoDB" id="4164516at2"/>
<dbReference type="Gene3D" id="1.10.10.10">
    <property type="entry name" value="Winged helix-like DNA-binding domain superfamily/Winged helix DNA-binding domain"/>
    <property type="match status" value="1"/>
</dbReference>
<feature type="domain" description="HTH gntR-type" evidence="4">
    <location>
        <begin position="24"/>
        <end position="92"/>
    </location>
</feature>
<dbReference type="PRINTS" id="PR00035">
    <property type="entry name" value="HTHGNTR"/>
</dbReference>
<dbReference type="InterPro" id="IPR036390">
    <property type="entry name" value="WH_DNA-bd_sf"/>
</dbReference>
<reference evidence="5 6" key="1">
    <citation type="submission" date="2017-02" db="EMBL/GenBank/DDBJ databases">
        <title>The new phylogeny of genus Mycobacterium.</title>
        <authorList>
            <person name="Tortoli E."/>
            <person name="Trovato A."/>
            <person name="Cirillo D.M."/>
        </authorList>
    </citation>
    <scope>NUCLEOTIDE SEQUENCE [LARGE SCALE GENOMIC DNA]</scope>
    <source>
        <strain evidence="5 6">RW6</strain>
    </source>
</reference>
<dbReference type="SMART" id="SM00895">
    <property type="entry name" value="FCD"/>
    <property type="match status" value="1"/>
</dbReference>
<dbReference type="EMBL" id="MVHF01000018">
    <property type="protein sequence ID" value="ORA33989.1"/>
    <property type="molecule type" value="Genomic_DNA"/>
</dbReference>
<gene>
    <name evidence="5" type="ORF">BST13_18690</name>
</gene>
<dbReference type="STRING" id="1927124.BST13_18690"/>
<dbReference type="Pfam" id="PF07729">
    <property type="entry name" value="FCD"/>
    <property type="match status" value="1"/>
</dbReference>
<dbReference type="AlphaFoldDB" id="A0A1X0AVG5"/>
<dbReference type="PANTHER" id="PTHR43537:SF44">
    <property type="entry name" value="GNTR FAMILY REGULATORY PROTEIN"/>
    <property type="match status" value="1"/>
</dbReference>
<dbReference type="PROSITE" id="PS50949">
    <property type="entry name" value="HTH_GNTR"/>
    <property type="match status" value="1"/>
</dbReference>
<dbReference type="CDD" id="cd07377">
    <property type="entry name" value="WHTH_GntR"/>
    <property type="match status" value="1"/>
</dbReference>
<dbReference type="Gene3D" id="1.20.120.530">
    <property type="entry name" value="GntR ligand-binding domain-like"/>
    <property type="match status" value="1"/>
</dbReference>
<dbReference type="InterPro" id="IPR000524">
    <property type="entry name" value="Tscrpt_reg_HTH_GntR"/>
</dbReference>